<evidence type="ECO:0000256" key="2">
    <source>
        <dbReference type="SAM" id="SignalP"/>
    </source>
</evidence>
<feature type="chain" id="PRO_5015836533" evidence="2">
    <location>
        <begin position="29"/>
        <end position="180"/>
    </location>
</feature>
<dbReference type="KEGG" id="azm:DM194_24230"/>
<keyword evidence="4" id="KW-1185">Reference proteome</keyword>
<keyword evidence="3" id="KW-0614">Plasmid</keyword>
<evidence type="ECO:0000313" key="3">
    <source>
        <dbReference type="EMBL" id="AWU97378.1"/>
    </source>
</evidence>
<feature type="region of interest" description="Disordered" evidence="1">
    <location>
        <begin position="153"/>
        <end position="180"/>
    </location>
</feature>
<name>A0A2U9SI47_9PROT</name>
<dbReference type="RefSeq" id="WP_111070120.1">
    <property type="nucleotide sequence ID" value="NZ_CP029833.1"/>
</dbReference>
<feature type="signal peptide" evidence="2">
    <location>
        <begin position="1"/>
        <end position="28"/>
    </location>
</feature>
<proteinExistence type="predicted"/>
<dbReference type="EMBL" id="CP029833">
    <property type="protein sequence ID" value="AWU97378.1"/>
    <property type="molecule type" value="Genomic_DNA"/>
</dbReference>
<keyword evidence="2" id="KW-0732">Signal</keyword>
<organism evidence="3 4">
    <name type="scientific">Azospirillum ramasamyi</name>
    <dbReference type="NCBI Taxonomy" id="682998"/>
    <lineage>
        <taxon>Bacteria</taxon>
        <taxon>Pseudomonadati</taxon>
        <taxon>Pseudomonadota</taxon>
        <taxon>Alphaproteobacteria</taxon>
        <taxon>Rhodospirillales</taxon>
        <taxon>Azospirillaceae</taxon>
        <taxon>Azospirillum</taxon>
    </lineage>
</organism>
<evidence type="ECO:0000256" key="1">
    <source>
        <dbReference type="SAM" id="MobiDB-lite"/>
    </source>
</evidence>
<accession>A0A2U9SI47</accession>
<protein>
    <submittedName>
        <fullName evidence="3">Uncharacterized protein</fullName>
    </submittedName>
</protein>
<dbReference type="AlphaFoldDB" id="A0A2U9SI47"/>
<feature type="compositionally biased region" description="Pro residues" evidence="1">
    <location>
        <begin position="159"/>
        <end position="171"/>
    </location>
</feature>
<dbReference type="Proteomes" id="UP000249605">
    <property type="component" value="Plasmid unnamed3"/>
</dbReference>
<reference evidence="3 4" key="1">
    <citation type="submission" date="2018-06" db="EMBL/GenBank/DDBJ databases">
        <title>Complete genome sequencing of Azospirillum sp. M2T2B2.</title>
        <authorList>
            <person name="Heo J."/>
            <person name="Kim S.-J."/>
            <person name="Kwon S.-W."/>
            <person name="Anandham R."/>
        </authorList>
    </citation>
    <scope>NUCLEOTIDE SEQUENCE [LARGE SCALE GENOMIC DNA]</scope>
    <source>
        <strain evidence="3 4">M2T2B2</strain>
        <plasmid evidence="3 4">unnamed3</plasmid>
    </source>
</reference>
<geneLocation type="plasmid" evidence="3 4">
    <name>unnamed3</name>
</geneLocation>
<dbReference type="OrthoDB" id="7304245at2"/>
<evidence type="ECO:0000313" key="4">
    <source>
        <dbReference type="Proteomes" id="UP000249605"/>
    </source>
</evidence>
<gene>
    <name evidence="3" type="ORF">DM194_24230</name>
</gene>
<sequence>MTCQSSPIRRLAAPALAVLLLSAAPLRAQTEAPAPPPASEDPAGRCSPTVSAVLTTWDAGLASAERFGEKAVTLAREKGREYLLPLLGIDPKTVQPEAQDGGTADDVGRALEESRDDPKRRAELCAAITRAADEAKASASAGLDALKRALDGWQLAPGPANPPAEPAPVQPSRPDGLTRI</sequence>